<dbReference type="InterPro" id="IPR005467">
    <property type="entry name" value="His_kinase_dom"/>
</dbReference>
<evidence type="ECO:0000256" key="2">
    <source>
        <dbReference type="ARBA" id="ARBA00022475"/>
    </source>
</evidence>
<feature type="domain" description="Histidine kinase" evidence="10">
    <location>
        <begin position="253"/>
        <end position="450"/>
    </location>
</feature>
<keyword evidence="4 9" id="KW-0812">Transmembrane</keyword>
<evidence type="ECO:0000256" key="8">
    <source>
        <dbReference type="ARBA" id="ARBA00023136"/>
    </source>
</evidence>
<dbReference type="InterPro" id="IPR033480">
    <property type="entry name" value="sCache_2"/>
</dbReference>
<dbReference type="PROSITE" id="PS50109">
    <property type="entry name" value="HIS_KIN"/>
    <property type="match status" value="1"/>
</dbReference>
<comment type="subcellular location">
    <subcellularLocation>
        <location evidence="1">Cell membrane</location>
        <topology evidence="1">Multi-pass membrane protein</topology>
    </subcellularLocation>
</comment>
<dbReference type="CDD" id="cd16917">
    <property type="entry name" value="HATPase_UhpB-NarQ-NarX-like"/>
    <property type="match status" value="1"/>
</dbReference>
<dbReference type="InterPro" id="IPR036890">
    <property type="entry name" value="HATPase_C_sf"/>
</dbReference>
<evidence type="ECO:0000256" key="1">
    <source>
        <dbReference type="ARBA" id="ARBA00004651"/>
    </source>
</evidence>
<dbReference type="SUPFAM" id="SSF55874">
    <property type="entry name" value="ATPase domain of HSP90 chaperone/DNA topoisomerase II/histidine kinase"/>
    <property type="match status" value="1"/>
</dbReference>
<dbReference type="InterPro" id="IPR050482">
    <property type="entry name" value="Sensor_HK_TwoCompSys"/>
</dbReference>
<keyword evidence="12" id="KW-1185">Reference proteome</keyword>
<keyword evidence="8 9" id="KW-0472">Membrane</keyword>
<keyword evidence="5" id="KW-0418">Kinase</keyword>
<dbReference type="InterPro" id="IPR017171">
    <property type="entry name" value="Sig_transdc_His_kinase_MctS"/>
</dbReference>
<dbReference type="RefSeq" id="WP_274141266.1">
    <property type="nucleotide sequence ID" value="NZ_JAJUBB010000004.1"/>
</dbReference>
<evidence type="ECO:0000256" key="4">
    <source>
        <dbReference type="ARBA" id="ARBA00022692"/>
    </source>
</evidence>
<evidence type="ECO:0000256" key="7">
    <source>
        <dbReference type="ARBA" id="ARBA00023012"/>
    </source>
</evidence>
<evidence type="ECO:0000256" key="6">
    <source>
        <dbReference type="ARBA" id="ARBA00022989"/>
    </source>
</evidence>
<protein>
    <submittedName>
        <fullName evidence="11">Cache domain-containing protein</fullName>
    </submittedName>
</protein>
<dbReference type="PANTHER" id="PTHR24421:SF59">
    <property type="entry name" value="OXYGEN SENSOR HISTIDINE KINASE NREB"/>
    <property type="match status" value="1"/>
</dbReference>
<keyword evidence="3" id="KW-0808">Transferase</keyword>
<keyword evidence="6 9" id="KW-1133">Transmembrane helix</keyword>
<dbReference type="InterPro" id="IPR003594">
    <property type="entry name" value="HATPase_dom"/>
</dbReference>
<dbReference type="PANTHER" id="PTHR24421">
    <property type="entry name" value="NITRATE/NITRITE SENSOR PROTEIN NARX-RELATED"/>
    <property type="match status" value="1"/>
</dbReference>
<comment type="caution">
    <text evidence="11">The sequence shown here is derived from an EMBL/GenBank/DDBJ whole genome shotgun (WGS) entry which is preliminary data.</text>
</comment>
<keyword evidence="7" id="KW-0902">Two-component regulatory system</keyword>
<evidence type="ECO:0000256" key="9">
    <source>
        <dbReference type="SAM" id="Phobius"/>
    </source>
</evidence>
<dbReference type="Gene3D" id="3.30.450.20">
    <property type="entry name" value="PAS domain"/>
    <property type="match status" value="1"/>
</dbReference>
<dbReference type="SMART" id="SM00387">
    <property type="entry name" value="HATPase_c"/>
    <property type="match status" value="1"/>
</dbReference>
<keyword evidence="2" id="KW-1003">Cell membrane</keyword>
<evidence type="ECO:0000259" key="10">
    <source>
        <dbReference type="PROSITE" id="PS50109"/>
    </source>
</evidence>
<proteinExistence type="predicted"/>
<dbReference type="EMBL" id="JAJUBB010000004">
    <property type="protein sequence ID" value="MDD1780991.1"/>
    <property type="molecule type" value="Genomic_DNA"/>
</dbReference>
<dbReference type="InterPro" id="IPR011712">
    <property type="entry name" value="Sig_transdc_His_kin_sub3_dim/P"/>
</dbReference>
<name>A0ABT5QL01_9GAMM</name>
<evidence type="ECO:0000313" key="11">
    <source>
        <dbReference type="EMBL" id="MDD1780991.1"/>
    </source>
</evidence>
<reference evidence="11" key="1">
    <citation type="submission" date="2021-12" db="EMBL/GenBank/DDBJ databases">
        <title>Enterovibrio ZSDZ35 sp. nov. and Enterovibrio ZSDZ42 sp. nov., isolated from coastal seawater in Qingdao.</title>
        <authorList>
            <person name="Zhang P."/>
        </authorList>
    </citation>
    <scope>NUCLEOTIDE SEQUENCE</scope>
    <source>
        <strain evidence="11">ZSDZ35</strain>
    </source>
</reference>
<dbReference type="Pfam" id="PF02518">
    <property type="entry name" value="HATPase_c"/>
    <property type="match status" value="1"/>
</dbReference>
<accession>A0ABT5QL01</accession>
<dbReference type="SMART" id="SM01049">
    <property type="entry name" value="Cache_2"/>
    <property type="match status" value="1"/>
</dbReference>
<evidence type="ECO:0000256" key="3">
    <source>
        <dbReference type="ARBA" id="ARBA00022679"/>
    </source>
</evidence>
<dbReference type="Gene3D" id="1.20.5.1930">
    <property type="match status" value="1"/>
</dbReference>
<feature type="transmembrane region" description="Helical" evidence="9">
    <location>
        <begin position="7"/>
        <end position="27"/>
    </location>
</feature>
<dbReference type="Pfam" id="PF07730">
    <property type="entry name" value="HisKA_3"/>
    <property type="match status" value="1"/>
</dbReference>
<evidence type="ECO:0000313" key="12">
    <source>
        <dbReference type="Proteomes" id="UP001149821"/>
    </source>
</evidence>
<dbReference type="Proteomes" id="UP001149821">
    <property type="component" value="Unassembled WGS sequence"/>
</dbReference>
<dbReference type="Gene3D" id="3.30.565.10">
    <property type="entry name" value="Histidine kinase-like ATPase, C-terminal domain"/>
    <property type="match status" value="1"/>
</dbReference>
<dbReference type="PIRSF" id="PIRSF037314">
    <property type="entry name" value="STHK_MctS"/>
    <property type="match status" value="1"/>
</dbReference>
<feature type="transmembrane region" description="Helical" evidence="9">
    <location>
        <begin position="203"/>
        <end position="226"/>
    </location>
</feature>
<sequence>MTLKLKIILLTVIPLIVISYMIGWITIQQAESLGVKEVSTFRASLLSSREQSIKDYVNLAIQSIEHIYGNAGPDDKEAQQQVLEILRKMRYGSDGYFFVYDENGYNLVHPIMPELEGQNLISLQDSNGDFLIQNLIASAKAGGGFHEYLWHKPSTNEVVPKLSYSIWLPKWKWMIGSGLYIEDIGRQIEEVKTAVQASINTTYLAIIVVLITTVVIMIVIALAVNLHEHRIADARLRELAYRTVMMQEDEKKHLSRELHDGINQLLVSAKCHLELLAKSVLYRNEPKELNHLQQSERSLVMAISEVRRMSRTLRPTTLDDIGLTAALESLAADFVAATNIRVDTHLDSIDIPLAPDVVTTLYRVVQESLVNVEKHSGSSRVEIEVSLLGEHLQLIIRDNGIGFKVSEALKGRGIGLRNMRERIEFIGGDLEISANTANGTEIMVLLDLSAIEANTASGSMYE</sequence>
<dbReference type="Pfam" id="PF17200">
    <property type="entry name" value="sCache_2"/>
    <property type="match status" value="1"/>
</dbReference>
<gene>
    <name evidence="11" type="ORF">LRP49_07220</name>
</gene>
<evidence type="ECO:0000256" key="5">
    <source>
        <dbReference type="ARBA" id="ARBA00022777"/>
    </source>
</evidence>
<organism evidence="11 12">
    <name type="scientific">Enterovibrio qingdaonensis</name>
    <dbReference type="NCBI Taxonomy" id="2899818"/>
    <lineage>
        <taxon>Bacteria</taxon>
        <taxon>Pseudomonadati</taxon>
        <taxon>Pseudomonadota</taxon>
        <taxon>Gammaproteobacteria</taxon>
        <taxon>Vibrionales</taxon>
        <taxon>Vibrionaceae</taxon>
        <taxon>Enterovibrio</taxon>
    </lineage>
</organism>